<reference evidence="1 2" key="1">
    <citation type="submission" date="2023-11" db="EMBL/GenBank/DDBJ databases">
        <title>MicrobeMod: A computational toolkit for identifying prokaryotic methylation and restriction-modification with nanopore sequencing.</title>
        <authorList>
            <person name="Crits-Christoph A."/>
            <person name="Kang S.C."/>
            <person name="Lee H."/>
            <person name="Ostrov N."/>
        </authorList>
    </citation>
    <scope>NUCLEOTIDE SEQUENCE [LARGE SCALE GENOMIC DNA]</scope>
    <source>
        <strain evidence="1 2">ATCC BAA-805</strain>
    </source>
</reference>
<evidence type="ECO:0000313" key="2">
    <source>
        <dbReference type="Proteomes" id="UP001324794"/>
    </source>
</evidence>
<proteinExistence type="predicted"/>
<accession>A0ABZ0YNN2</accession>
<dbReference type="EMBL" id="CP140255">
    <property type="protein sequence ID" value="WQH13581.1"/>
    <property type="molecule type" value="Genomic_DNA"/>
</dbReference>
<protein>
    <submittedName>
        <fullName evidence="1">Uncharacterized protein</fullName>
    </submittedName>
</protein>
<dbReference type="InterPro" id="IPR056955">
    <property type="entry name" value="ORC-CDC6-like"/>
</dbReference>
<keyword evidence="2" id="KW-1185">Reference proteome</keyword>
<dbReference type="Pfam" id="PF24389">
    <property type="entry name" value="ORC-CDC6-like"/>
    <property type="match status" value="1"/>
</dbReference>
<dbReference type="RefSeq" id="WP_223287874.1">
    <property type="nucleotide sequence ID" value="NZ_CP140255.1"/>
</dbReference>
<sequence>MDNPFSLVRASDYTNEQINSLWVELGENIIDTIIEPKLKISKFILGGKGSGKTHLLRYYSYPVVRLRNTELSGLETIKKQGFLAVFLRATGLDAARFETGSGSNLKWTQLFAIYLELRLAEAVLNSLCDIAASSDENFNDEEFIKEIGDGINNKDFFECSNVADVREWAVNEKKKIDEAVNNAAFTDTLDVKIPFSLGSLCLALNHALYKWCPNLKHIPVIYLIDEIENFSVEQQKVVNTLIRYGEGYITFRISGRLYSRKTSKTLGDGEENREGSEYKITQLDYMLRNYKEFNNFAKRFISKRFLATANINEGDIKASFDPSLSMDVVSSNDYFLGVIEKLDFEDIEALVKSKFHNALYKNGKSGVLLKEVDEIVETLTVGFPLILQKLNFLIFCKRINKADSYIGLAHWVKEQASLHMSNSLDSKDYYFVSYSHYSYDLLAQITKESKNSVDFPYAGFDTFVKMSSGNMRSLLIILGRLFAIAKFKGVDFGGPEKLSVEMQTEAAIESAQFLYESDSNFGEASDKAREAVLRLAQLLRTARYALNIPEVSPITVSFSDSDLNETARFVLNNALNYSFVFEISSGRPDRNSQRINRKIQLNPLLSPKWGLPVGRRGDLSLNAETLNSIFDQAHYQEFKLILAKLRDKWNDPFKKSVPEVDQGELF</sequence>
<evidence type="ECO:0000313" key="1">
    <source>
        <dbReference type="EMBL" id="WQH13581.1"/>
    </source>
</evidence>
<dbReference type="Proteomes" id="UP001324794">
    <property type="component" value="Chromosome"/>
</dbReference>
<gene>
    <name evidence="1" type="ORF">SR894_03335</name>
</gene>
<organism evidence="1 2">
    <name type="scientific">Vreelandella neptunia</name>
    <dbReference type="NCBI Taxonomy" id="115551"/>
    <lineage>
        <taxon>Bacteria</taxon>
        <taxon>Pseudomonadati</taxon>
        <taxon>Pseudomonadota</taxon>
        <taxon>Gammaproteobacteria</taxon>
        <taxon>Oceanospirillales</taxon>
        <taxon>Halomonadaceae</taxon>
        <taxon>Vreelandella</taxon>
    </lineage>
</organism>
<name>A0ABZ0YNN2_9GAMM</name>